<proteinExistence type="predicted"/>
<dbReference type="InterPro" id="IPR002293">
    <property type="entry name" value="AA/rel_permease1"/>
</dbReference>
<evidence type="ECO:0008006" key="9">
    <source>
        <dbReference type="Google" id="ProtNLM"/>
    </source>
</evidence>
<dbReference type="Proteomes" id="UP000194280">
    <property type="component" value="Unassembled WGS sequence"/>
</dbReference>
<dbReference type="VEuPathDB" id="FungiDB:BTJ68_11937"/>
<reference evidence="7 8" key="1">
    <citation type="submission" date="2017-01" db="EMBL/GenBank/DDBJ databases">
        <title>The recent genome duplication of the halophilic yeast Hortaea werneckii: insights from long-read sequencing.</title>
        <authorList>
            <person name="Sinha S."/>
            <person name="Flibotte S."/>
            <person name="Neira M."/>
            <person name="Lenassi M."/>
            <person name="Gostincar C."/>
            <person name="Stajich J.E."/>
            <person name="Nislow C.E."/>
        </authorList>
    </citation>
    <scope>NUCLEOTIDE SEQUENCE [LARGE SCALE GENOMIC DNA]</scope>
    <source>
        <strain evidence="7 8">EXF-2000</strain>
    </source>
</reference>
<dbReference type="EMBL" id="MUNK01000221">
    <property type="protein sequence ID" value="OTA24977.1"/>
    <property type="molecule type" value="Genomic_DNA"/>
</dbReference>
<feature type="transmembrane region" description="Helical" evidence="6">
    <location>
        <begin position="385"/>
        <end position="411"/>
    </location>
</feature>
<evidence type="ECO:0000256" key="4">
    <source>
        <dbReference type="ARBA" id="ARBA00022989"/>
    </source>
</evidence>
<dbReference type="PANTHER" id="PTHR45649">
    <property type="entry name" value="AMINO-ACID PERMEASE BAT1"/>
    <property type="match status" value="1"/>
</dbReference>
<feature type="transmembrane region" description="Helical" evidence="6">
    <location>
        <begin position="459"/>
        <end position="484"/>
    </location>
</feature>
<organism evidence="7 8">
    <name type="scientific">Hortaea werneckii EXF-2000</name>
    <dbReference type="NCBI Taxonomy" id="1157616"/>
    <lineage>
        <taxon>Eukaryota</taxon>
        <taxon>Fungi</taxon>
        <taxon>Dikarya</taxon>
        <taxon>Ascomycota</taxon>
        <taxon>Pezizomycotina</taxon>
        <taxon>Dothideomycetes</taxon>
        <taxon>Dothideomycetidae</taxon>
        <taxon>Mycosphaerellales</taxon>
        <taxon>Teratosphaeriaceae</taxon>
        <taxon>Hortaea</taxon>
    </lineage>
</organism>
<dbReference type="STRING" id="1157616.A0A1Z5SW52"/>
<evidence type="ECO:0000256" key="6">
    <source>
        <dbReference type="SAM" id="Phobius"/>
    </source>
</evidence>
<feature type="transmembrane region" description="Helical" evidence="6">
    <location>
        <begin position="539"/>
        <end position="557"/>
    </location>
</feature>
<keyword evidence="4 6" id="KW-1133">Transmembrane helix</keyword>
<dbReference type="Gene3D" id="1.20.1740.10">
    <property type="entry name" value="Amino acid/polyamine transporter I"/>
    <property type="match status" value="1"/>
</dbReference>
<evidence type="ECO:0000256" key="3">
    <source>
        <dbReference type="ARBA" id="ARBA00022692"/>
    </source>
</evidence>
<feature type="transmembrane region" description="Helical" evidence="6">
    <location>
        <begin position="432"/>
        <end position="453"/>
    </location>
</feature>
<dbReference type="InParanoid" id="A0A1Z5SW52"/>
<feature type="transmembrane region" description="Helical" evidence="6">
    <location>
        <begin position="332"/>
        <end position="353"/>
    </location>
</feature>
<evidence type="ECO:0000256" key="1">
    <source>
        <dbReference type="ARBA" id="ARBA00004141"/>
    </source>
</evidence>
<keyword evidence="2" id="KW-0813">Transport</keyword>
<sequence length="571" mass="61657">MESAGPSYQPHGAPHLRPTFQRADTETIAMDDQKGVNFSIKGADDSITPPRGNSDDNFHAYDDHTVDDKENGGVLHTIGGGSASRSGPMDRLDRYLSSKPIISFGLTLQASWEAIAISFQSTLQNGGPSTLVYGCILSTFGSAAMAATLGELASMKPCVGAQYRWSALLAPRGTNPRFWGYLQGWLTTFAWNAACALNPYLMGSMIQGCIILCKEDYIPQGWHTTLLAYASMALPIVCNIYARRIIAPLEIAAAILHVLLLIVFVVVLTVMARRSTADFVFQTSFFGISGWDSPGIEWSIGLLAVIFPMGGYDSILHMADEVKDAPRKVPQAMWGATVLSGIVGFIFIVVLLFCLGDVEKVSNSPTGLPIIETLYEATGSKAGTVFMVMCIYFIIASSQFNILASVSRLAWAFAKDGGLPFSKQLSKVHPTLRIPVNAVLVTSTICLLINIIPVGSTTAFYALTSLSTLALYFSYCVPATLILIRKLENNFPPYGPWKIGGPAWVGLLVNIFAFAWGWYCVFSLCLPTVMPATAANMNWAGPILGAVICIGLSTWFLGGSDNFQLPADEVE</sequence>
<accession>A0A1Z5SW52</accession>
<comment type="caution">
    <text evidence="7">The sequence shown here is derived from an EMBL/GenBank/DDBJ whole genome shotgun (WGS) entry which is preliminary data.</text>
</comment>
<gene>
    <name evidence="7" type="ORF">BTJ68_11937</name>
</gene>
<name>A0A1Z5SW52_HORWE</name>
<feature type="transmembrane region" description="Helical" evidence="6">
    <location>
        <begin position="295"/>
        <end position="312"/>
    </location>
</feature>
<protein>
    <recommendedName>
        <fullName evidence="9">Choline transport protein</fullName>
    </recommendedName>
</protein>
<dbReference type="Pfam" id="PF13520">
    <property type="entry name" value="AA_permease_2"/>
    <property type="match status" value="1"/>
</dbReference>
<evidence type="ECO:0000256" key="5">
    <source>
        <dbReference type="ARBA" id="ARBA00023136"/>
    </source>
</evidence>
<comment type="subcellular location">
    <subcellularLocation>
        <location evidence="1">Membrane</location>
        <topology evidence="1">Multi-pass membrane protein</topology>
    </subcellularLocation>
</comment>
<dbReference type="GO" id="GO:0016020">
    <property type="term" value="C:membrane"/>
    <property type="evidence" value="ECO:0007669"/>
    <property type="project" value="UniProtKB-SubCell"/>
</dbReference>
<evidence type="ECO:0000313" key="7">
    <source>
        <dbReference type="EMBL" id="OTA24977.1"/>
    </source>
</evidence>
<keyword evidence="8" id="KW-1185">Reference proteome</keyword>
<dbReference type="AlphaFoldDB" id="A0A1Z5SW52"/>
<feature type="transmembrane region" description="Helical" evidence="6">
    <location>
        <begin position="254"/>
        <end position="275"/>
    </location>
</feature>
<feature type="transmembrane region" description="Helical" evidence="6">
    <location>
        <begin position="496"/>
        <end position="519"/>
    </location>
</feature>
<feature type="transmembrane region" description="Helical" evidence="6">
    <location>
        <begin position="221"/>
        <end position="242"/>
    </location>
</feature>
<keyword evidence="5 6" id="KW-0472">Membrane</keyword>
<evidence type="ECO:0000313" key="8">
    <source>
        <dbReference type="Proteomes" id="UP000194280"/>
    </source>
</evidence>
<evidence type="ECO:0000256" key="2">
    <source>
        <dbReference type="ARBA" id="ARBA00022448"/>
    </source>
</evidence>
<keyword evidence="3 6" id="KW-0812">Transmembrane</keyword>
<dbReference type="PANTHER" id="PTHR45649:SF5">
    <property type="entry name" value="GABA TRANSPORTER (EUROFUNG)-RELATED"/>
    <property type="match status" value="1"/>
</dbReference>
<dbReference type="PIRSF" id="PIRSF006060">
    <property type="entry name" value="AA_transporter"/>
    <property type="match status" value="1"/>
</dbReference>
<dbReference type="OrthoDB" id="3257095at2759"/>
<dbReference type="GO" id="GO:0022857">
    <property type="term" value="F:transmembrane transporter activity"/>
    <property type="evidence" value="ECO:0007669"/>
    <property type="project" value="InterPro"/>
</dbReference>